<comment type="caution">
    <text evidence="2">The sequence shown here is derived from an EMBL/GenBank/DDBJ whole genome shotgun (WGS) entry which is preliminary data.</text>
</comment>
<reference evidence="2" key="1">
    <citation type="journal article" date="2020" name="New Phytol.">
        <title>Comparative genomics reveals dynamic genome evolution in host specialist ectomycorrhizal fungi.</title>
        <authorList>
            <person name="Lofgren L.A."/>
            <person name="Nguyen N.H."/>
            <person name="Vilgalys R."/>
            <person name="Ruytinx J."/>
            <person name="Liao H.L."/>
            <person name="Branco S."/>
            <person name="Kuo A."/>
            <person name="LaButti K."/>
            <person name="Lipzen A."/>
            <person name="Andreopoulos W."/>
            <person name="Pangilinan J."/>
            <person name="Riley R."/>
            <person name="Hundley H."/>
            <person name="Na H."/>
            <person name="Barry K."/>
            <person name="Grigoriev I.V."/>
            <person name="Stajich J.E."/>
            <person name="Kennedy P.G."/>
        </authorList>
    </citation>
    <scope>NUCLEOTIDE SEQUENCE</scope>
    <source>
        <strain evidence="2">MN1</strain>
    </source>
</reference>
<evidence type="ECO:0000313" key="2">
    <source>
        <dbReference type="EMBL" id="KAG1813500.1"/>
    </source>
</evidence>
<dbReference type="GeneID" id="64634431"/>
<dbReference type="Proteomes" id="UP000807769">
    <property type="component" value="Unassembled WGS sequence"/>
</dbReference>
<accession>A0A9P7JBY1</accession>
<dbReference type="AlphaFoldDB" id="A0A9P7JBY1"/>
<dbReference type="Pfam" id="PF18759">
    <property type="entry name" value="Plavaka"/>
    <property type="match status" value="1"/>
</dbReference>
<name>A0A9P7JBY1_9AGAM</name>
<feature type="region of interest" description="Disordered" evidence="1">
    <location>
        <begin position="163"/>
        <end position="206"/>
    </location>
</feature>
<organism evidence="2 3">
    <name type="scientific">Suillus subaureus</name>
    <dbReference type="NCBI Taxonomy" id="48587"/>
    <lineage>
        <taxon>Eukaryota</taxon>
        <taxon>Fungi</taxon>
        <taxon>Dikarya</taxon>
        <taxon>Basidiomycota</taxon>
        <taxon>Agaricomycotina</taxon>
        <taxon>Agaricomycetes</taxon>
        <taxon>Agaricomycetidae</taxon>
        <taxon>Boletales</taxon>
        <taxon>Suillineae</taxon>
        <taxon>Suillaceae</taxon>
        <taxon>Suillus</taxon>
    </lineage>
</organism>
<evidence type="ECO:0000256" key="1">
    <source>
        <dbReference type="SAM" id="MobiDB-lite"/>
    </source>
</evidence>
<keyword evidence="3" id="KW-1185">Reference proteome</keyword>
<sequence length="206" mass="23188">MAPDILHQVIKGMFKDHLVDWVEKYLVLTHRRTEVDCILDDIDHRIVAIASFSGLCHFPQGCGFKQWTGDDSKALMKVYIPVIKGHVPTDVVRTFHALLEFCYLSKHIKAVKEPWRWSSKYKVLGQMLVTNQHLSKLTTACVDFESHGMLKGTCLSAELEALGMSDNPDVPNDEDPNDPPPNQASNLEDSNDLMIDHGPTILQAHT</sequence>
<dbReference type="InterPro" id="IPR041078">
    <property type="entry name" value="Plavaka"/>
</dbReference>
<dbReference type="EMBL" id="JABBWG010000023">
    <property type="protein sequence ID" value="KAG1813500.1"/>
    <property type="molecule type" value="Genomic_DNA"/>
</dbReference>
<dbReference type="RefSeq" id="XP_041191261.1">
    <property type="nucleotide sequence ID" value="XM_041340415.1"/>
</dbReference>
<evidence type="ECO:0000313" key="3">
    <source>
        <dbReference type="Proteomes" id="UP000807769"/>
    </source>
</evidence>
<dbReference type="OrthoDB" id="3199698at2759"/>
<gene>
    <name evidence="2" type="ORF">BJ212DRAFT_1482412</name>
</gene>
<proteinExistence type="predicted"/>
<protein>
    <submittedName>
        <fullName evidence="2">Uncharacterized protein</fullName>
    </submittedName>
</protein>